<keyword evidence="1" id="KW-1133">Transmembrane helix</keyword>
<dbReference type="EMBL" id="JBITGY010000018">
    <property type="protein sequence ID" value="MFI6505292.1"/>
    <property type="molecule type" value="Genomic_DNA"/>
</dbReference>
<keyword evidence="3" id="KW-1185">Reference proteome</keyword>
<evidence type="ECO:0000313" key="2">
    <source>
        <dbReference type="EMBL" id="MFI6505292.1"/>
    </source>
</evidence>
<gene>
    <name evidence="2" type="ORF">ACIBG2_48485</name>
</gene>
<reference evidence="2 3" key="1">
    <citation type="submission" date="2024-10" db="EMBL/GenBank/DDBJ databases">
        <title>The Natural Products Discovery Center: Release of the First 8490 Sequenced Strains for Exploring Actinobacteria Biosynthetic Diversity.</title>
        <authorList>
            <person name="Kalkreuter E."/>
            <person name="Kautsar S.A."/>
            <person name="Yang D."/>
            <person name="Bader C.D."/>
            <person name="Teijaro C.N."/>
            <person name="Fluegel L."/>
            <person name="Davis C.M."/>
            <person name="Simpson J.R."/>
            <person name="Lauterbach L."/>
            <person name="Steele A.D."/>
            <person name="Gui C."/>
            <person name="Meng S."/>
            <person name="Li G."/>
            <person name="Viehrig K."/>
            <person name="Ye F."/>
            <person name="Su P."/>
            <person name="Kiefer A.F."/>
            <person name="Nichols A."/>
            <person name="Cepeda A.J."/>
            <person name="Yan W."/>
            <person name="Fan B."/>
            <person name="Jiang Y."/>
            <person name="Adhikari A."/>
            <person name="Zheng C.-J."/>
            <person name="Schuster L."/>
            <person name="Cowan T.M."/>
            <person name="Smanski M.J."/>
            <person name="Chevrette M.G."/>
            <person name="De Carvalho L.P.S."/>
            <person name="Shen B."/>
        </authorList>
    </citation>
    <scope>NUCLEOTIDE SEQUENCE [LARGE SCALE GENOMIC DNA]</scope>
    <source>
        <strain evidence="2 3">NPDC050545</strain>
    </source>
</reference>
<evidence type="ECO:0000313" key="3">
    <source>
        <dbReference type="Proteomes" id="UP001612741"/>
    </source>
</evidence>
<dbReference type="Proteomes" id="UP001612741">
    <property type="component" value="Unassembled WGS sequence"/>
</dbReference>
<evidence type="ECO:0000256" key="1">
    <source>
        <dbReference type="SAM" id="Phobius"/>
    </source>
</evidence>
<name>A0ABW7ZBK3_9ACTN</name>
<dbReference type="RefSeq" id="WP_397091376.1">
    <property type="nucleotide sequence ID" value="NZ_JBITGY010000018.1"/>
</dbReference>
<protein>
    <submittedName>
        <fullName evidence="2">Uncharacterized protein</fullName>
    </submittedName>
</protein>
<keyword evidence="1" id="KW-0472">Membrane</keyword>
<sequence>MELANAIAFRQGPAAQYLPPLDHAVPELDAKGLEVKRLLEQELVQNPQLATDLAAKLQSGDRVAVSSGIVTLGELAHKTLNTVYGTDLVSRAIQDTKSRMTPSATTAGTGLGAVQVNTNMTINTNYTYAYAVIYGAVAVLIIIVLILPANVSDLPALSAAGNAAKLGHEQFVDQIATGLQAR</sequence>
<organism evidence="2 3">
    <name type="scientific">Nonomuraea typhae</name>
    <dbReference type="NCBI Taxonomy" id="2603600"/>
    <lineage>
        <taxon>Bacteria</taxon>
        <taxon>Bacillati</taxon>
        <taxon>Actinomycetota</taxon>
        <taxon>Actinomycetes</taxon>
        <taxon>Streptosporangiales</taxon>
        <taxon>Streptosporangiaceae</taxon>
        <taxon>Nonomuraea</taxon>
    </lineage>
</organism>
<feature type="transmembrane region" description="Helical" evidence="1">
    <location>
        <begin position="128"/>
        <end position="147"/>
    </location>
</feature>
<dbReference type="Pfam" id="PF26137">
    <property type="entry name" value="Toxin_SdpC"/>
    <property type="match status" value="1"/>
</dbReference>
<proteinExistence type="predicted"/>
<accession>A0ABW7ZBK3</accession>
<keyword evidence="1" id="KW-0812">Transmembrane</keyword>
<comment type="caution">
    <text evidence="2">The sequence shown here is derived from an EMBL/GenBank/DDBJ whole genome shotgun (WGS) entry which is preliminary data.</text>
</comment>
<dbReference type="InterPro" id="IPR023888">
    <property type="entry name" value="SdpC-like"/>
</dbReference>